<evidence type="ECO:0000313" key="3">
    <source>
        <dbReference type="Proteomes" id="UP001500751"/>
    </source>
</evidence>
<reference evidence="3" key="1">
    <citation type="journal article" date="2019" name="Int. J. Syst. Evol. Microbiol.">
        <title>The Global Catalogue of Microorganisms (GCM) 10K type strain sequencing project: providing services to taxonomists for standard genome sequencing and annotation.</title>
        <authorList>
            <consortium name="The Broad Institute Genomics Platform"/>
            <consortium name="The Broad Institute Genome Sequencing Center for Infectious Disease"/>
            <person name="Wu L."/>
            <person name="Ma J."/>
        </authorList>
    </citation>
    <scope>NUCLEOTIDE SEQUENCE [LARGE SCALE GENOMIC DNA]</scope>
    <source>
        <strain evidence="3">JCM 16014</strain>
    </source>
</reference>
<dbReference type="RefSeq" id="WP_344668625.1">
    <property type="nucleotide sequence ID" value="NZ_BAAAQN010000038.1"/>
</dbReference>
<keyword evidence="3" id="KW-1185">Reference proteome</keyword>
<dbReference type="InterPro" id="IPR029046">
    <property type="entry name" value="LolA/LolB/LppX"/>
</dbReference>
<protein>
    <recommendedName>
        <fullName evidence="4">Lipoprotein</fullName>
    </recommendedName>
</protein>
<proteinExistence type="predicted"/>
<accession>A0ABP5GE11</accession>
<gene>
    <name evidence="2" type="ORF">GCM10009839_55690</name>
</gene>
<dbReference type="Gene3D" id="2.50.20.20">
    <property type="match status" value="1"/>
</dbReference>
<feature type="signal peptide" evidence="1">
    <location>
        <begin position="1"/>
        <end position="28"/>
    </location>
</feature>
<evidence type="ECO:0000313" key="2">
    <source>
        <dbReference type="EMBL" id="GAA2044792.1"/>
    </source>
</evidence>
<sequence length="298" mass="31364">MGQGSSAARPARRAGLAALAAVTFLVTAACSSSGTVGESGSGAELDLGTVSAADAVRAASAAQIAKHTVRVRSFYSNKLVDQTVDAVESTERAAVVSTNTAQQKGGSSPSPQHGELRLDYPVLYIDDPGLPARFLHGKQWAKLDLDHLPPGDSSDDGLAFYARLGASFRNDDPKQNLLFPLLYPDLRRVGVESRNGQQVLHIEGSVTPQTLPATPPPGSGMTQAYLDGRRKAMTDTQVTKDTFDLWIGRNGLVTEVKETHASSGPTGDVTNDVLQSDWGTPLVVTAPPADQTYVVPAS</sequence>
<dbReference type="EMBL" id="BAAAQN010000038">
    <property type="protein sequence ID" value="GAA2044792.1"/>
    <property type="molecule type" value="Genomic_DNA"/>
</dbReference>
<comment type="caution">
    <text evidence="2">The sequence shown here is derived from an EMBL/GenBank/DDBJ whole genome shotgun (WGS) entry which is preliminary data.</text>
</comment>
<dbReference type="Proteomes" id="UP001500751">
    <property type="component" value="Unassembled WGS sequence"/>
</dbReference>
<keyword evidence="1" id="KW-0732">Signal</keyword>
<dbReference type="SUPFAM" id="SSF89392">
    <property type="entry name" value="Prokaryotic lipoproteins and lipoprotein localization factors"/>
    <property type="match status" value="1"/>
</dbReference>
<evidence type="ECO:0000256" key="1">
    <source>
        <dbReference type="SAM" id="SignalP"/>
    </source>
</evidence>
<name>A0ABP5GE11_9ACTN</name>
<evidence type="ECO:0008006" key="4">
    <source>
        <dbReference type="Google" id="ProtNLM"/>
    </source>
</evidence>
<feature type="chain" id="PRO_5045595322" description="Lipoprotein" evidence="1">
    <location>
        <begin position="29"/>
        <end position="298"/>
    </location>
</feature>
<organism evidence="2 3">
    <name type="scientific">Catenulispora yoronensis</name>
    <dbReference type="NCBI Taxonomy" id="450799"/>
    <lineage>
        <taxon>Bacteria</taxon>
        <taxon>Bacillati</taxon>
        <taxon>Actinomycetota</taxon>
        <taxon>Actinomycetes</taxon>
        <taxon>Catenulisporales</taxon>
        <taxon>Catenulisporaceae</taxon>
        <taxon>Catenulispora</taxon>
    </lineage>
</organism>